<dbReference type="Proteomes" id="UP000530268">
    <property type="component" value="Unassembled WGS sequence"/>
</dbReference>
<name>A0A7W6EB45_9RHOB</name>
<sequence>MGINTEVSLTGTFTCVTQDDAARVRASLPLHIALTRAETGCLSFEVLQTADPMVWSVAERFIDSAAFDAHQTRAAASVWARETVGIARDYKITGRK</sequence>
<keyword evidence="2" id="KW-0503">Monooxygenase</keyword>
<dbReference type="EMBL" id="JACIEI010000006">
    <property type="protein sequence ID" value="MBB3994529.1"/>
    <property type="molecule type" value="Genomic_DNA"/>
</dbReference>
<reference evidence="2 3" key="1">
    <citation type="submission" date="2020-08" db="EMBL/GenBank/DDBJ databases">
        <title>Genomic Encyclopedia of Type Strains, Phase IV (KMG-IV): sequencing the most valuable type-strain genomes for metagenomic binning, comparative biology and taxonomic classification.</title>
        <authorList>
            <person name="Goeker M."/>
        </authorList>
    </citation>
    <scope>NUCLEOTIDE SEQUENCE [LARGE SCALE GENOMIC DNA]</scope>
    <source>
        <strain evidence="2 3">DSM 102234</strain>
    </source>
</reference>
<keyword evidence="3" id="KW-1185">Reference proteome</keyword>
<accession>A0A7W6EB45</accession>
<dbReference type="AlphaFoldDB" id="A0A7W6EB45"/>
<evidence type="ECO:0000313" key="2">
    <source>
        <dbReference type="EMBL" id="MBB3994529.1"/>
    </source>
</evidence>
<dbReference type="InterPro" id="IPR011008">
    <property type="entry name" value="Dimeric_a/b-barrel"/>
</dbReference>
<gene>
    <name evidence="2" type="ORF">GGR95_002175</name>
</gene>
<proteinExistence type="predicted"/>
<protein>
    <submittedName>
        <fullName evidence="2">Quinol monooxygenase YgiN</fullName>
    </submittedName>
</protein>
<feature type="domain" description="ABM" evidence="1">
    <location>
        <begin position="12"/>
        <end position="79"/>
    </location>
</feature>
<evidence type="ECO:0000259" key="1">
    <source>
        <dbReference type="Pfam" id="PF03992"/>
    </source>
</evidence>
<organism evidence="2 3">
    <name type="scientific">Sulfitobacter undariae</name>
    <dbReference type="NCBI Taxonomy" id="1563671"/>
    <lineage>
        <taxon>Bacteria</taxon>
        <taxon>Pseudomonadati</taxon>
        <taxon>Pseudomonadota</taxon>
        <taxon>Alphaproteobacteria</taxon>
        <taxon>Rhodobacterales</taxon>
        <taxon>Roseobacteraceae</taxon>
        <taxon>Sulfitobacter</taxon>
    </lineage>
</organism>
<comment type="caution">
    <text evidence="2">The sequence shown here is derived from an EMBL/GenBank/DDBJ whole genome shotgun (WGS) entry which is preliminary data.</text>
</comment>
<dbReference type="InterPro" id="IPR007138">
    <property type="entry name" value="ABM_dom"/>
</dbReference>
<dbReference type="RefSeq" id="WP_184565636.1">
    <property type="nucleotide sequence ID" value="NZ_JACIEI010000006.1"/>
</dbReference>
<dbReference type="Pfam" id="PF03992">
    <property type="entry name" value="ABM"/>
    <property type="match status" value="1"/>
</dbReference>
<evidence type="ECO:0000313" key="3">
    <source>
        <dbReference type="Proteomes" id="UP000530268"/>
    </source>
</evidence>
<dbReference type="GO" id="GO:0004497">
    <property type="term" value="F:monooxygenase activity"/>
    <property type="evidence" value="ECO:0007669"/>
    <property type="project" value="UniProtKB-KW"/>
</dbReference>
<dbReference type="Gene3D" id="3.30.70.100">
    <property type="match status" value="1"/>
</dbReference>
<dbReference type="SUPFAM" id="SSF54909">
    <property type="entry name" value="Dimeric alpha+beta barrel"/>
    <property type="match status" value="1"/>
</dbReference>
<keyword evidence="2" id="KW-0560">Oxidoreductase</keyword>